<organism evidence="6">
    <name type="scientific">candidate division WOR-3 bacterium</name>
    <dbReference type="NCBI Taxonomy" id="2052148"/>
    <lineage>
        <taxon>Bacteria</taxon>
        <taxon>Bacteria division WOR-3</taxon>
    </lineage>
</organism>
<dbReference type="AlphaFoldDB" id="A0A7C5I4F8"/>
<dbReference type="Proteomes" id="UP000886014">
    <property type="component" value="Unassembled WGS sequence"/>
</dbReference>
<dbReference type="EMBL" id="DRTV01000099">
    <property type="protein sequence ID" value="HHF58046.1"/>
    <property type="molecule type" value="Genomic_DNA"/>
</dbReference>
<protein>
    <recommendedName>
        <fullName evidence="7">Anion transporter</fullName>
    </recommendedName>
</protein>
<comment type="caution">
    <text evidence="6">The sequence shown here is derived from an EMBL/GenBank/DDBJ whole genome shotgun (WGS) entry which is preliminary data.</text>
</comment>
<accession>A0A7C5I4F8</accession>
<evidence type="ECO:0000313" key="6">
    <source>
        <dbReference type="EMBL" id="HHF58046.1"/>
    </source>
</evidence>
<keyword evidence="4 5" id="KW-0472">Membrane</keyword>
<keyword evidence="3 5" id="KW-1133">Transmembrane helix</keyword>
<dbReference type="PANTHER" id="PTHR10283:SF92">
    <property type="entry name" value="LOW-AFFINITY PHOSPHATE TRANSPORTER PHO91"/>
    <property type="match status" value="1"/>
</dbReference>
<evidence type="ECO:0008006" key="7">
    <source>
        <dbReference type="Google" id="ProtNLM"/>
    </source>
</evidence>
<proteinExistence type="predicted"/>
<gene>
    <name evidence="6" type="ORF">ENL41_01315</name>
</gene>
<dbReference type="GO" id="GO:0005886">
    <property type="term" value="C:plasma membrane"/>
    <property type="evidence" value="ECO:0007669"/>
    <property type="project" value="TreeGrafter"/>
</dbReference>
<feature type="non-terminal residue" evidence="6">
    <location>
        <position position="1"/>
    </location>
</feature>
<dbReference type="PANTHER" id="PTHR10283">
    <property type="entry name" value="SOLUTE CARRIER FAMILY 13 MEMBER"/>
    <property type="match status" value="1"/>
</dbReference>
<dbReference type="InterPro" id="IPR001898">
    <property type="entry name" value="SLC13A/DASS"/>
</dbReference>
<evidence type="ECO:0000256" key="1">
    <source>
        <dbReference type="ARBA" id="ARBA00004141"/>
    </source>
</evidence>
<keyword evidence="2 5" id="KW-0812">Transmembrane</keyword>
<reference evidence="6" key="1">
    <citation type="journal article" date="2020" name="mSystems">
        <title>Genome- and Community-Level Interaction Insights into Carbon Utilization and Element Cycling Functions of Hydrothermarchaeota in Hydrothermal Sediment.</title>
        <authorList>
            <person name="Zhou Z."/>
            <person name="Liu Y."/>
            <person name="Xu W."/>
            <person name="Pan J."/>
            <person name="Luo Z.H."/>
            <person name="Li M."/>
        </authorList>
    </citation>
    <scope>NUCLEOTIDE SEQUENCE [LARGE SCALE GENOMIC DNA]</scope>
    <source>
        <strain evidence="6">HyVt-94</strain>
    </source>
</reference>
<dbReference type="Pfam" id="PF00939">
    <property type="entry name" value="Na_sulph_symp"/>
    <property type="match status" value="1"/>
</dbReference>
<sequence>SASASMLLPVSTPPNAIAYSSGMLRVKDMFKTGLVVTTLMGILILTFQYFWVHLIGI</sequence>
<evidence type="ECO:0000256" key="3">
    <source>
        <dbReference type="ARBA" id="ARBA00022989"/>
    </source>
</evidence>
<name>A0A7C5I4F8_UNCW3</name>
<feature type="transmembrane region" description="Helical" evidence="5">
    <location>
        <begin position="33"/>
        <end position="52"/>
    </location>
</feature>
<dbReference type="GO" id="GO:0005315">
    <property type="term" value="F:phosphate transmembrane transporter activity"/>
    <property type="evidence" value="ECO:0007669"/>
    <property type="project" value="TreeGrafter"/>
</dbReference>
<evidence type="ECO:0000256" key="2">
    <source>
        <dbReference type="ARBA" id="ARBA00022692"/>
    </source>
</evidence>
<comment type="subcellular location">
    <subcellularLocation>
        <location evidence="1">Membrane</location>
        <topology evidence="1">Multi-pass membrane protein</topology>
    </subcellularLocation>
</comment>
<evidence type="ECO:0000256" key="5">
    <source>
        <dbReference type="SAM" id="Phobius"/>
    </source>
</evidence>
<evidence type="ECO:0000256" key="4">
    <source>
        <dbReference type="ARBA" id="ARBA00023136"/>
    </source>
</evidence>